<accession>A0ABY4LYN7</accession>
<gene>
    <name evidence="2" type="ORF">M0M44_11225</name>
</gene>
<dbReference type="SUPFAM" id="SSF53098">
    <property type="entry name" value="Ribonuclease H-like"/>
    <property type="match status" value="1"/>
</dbReference>
<evidence type="ECO:0000313" key="3">
    <source>
        <dbReference type="Proteomes" id="UP000829998"/>
    </source>
</evidence>
<proteinExistence type="predicted"/>
<dbReference type="EMBL" id="CP096829">
    <property type="protein sequence ID" value="UPZ17897.1"/>
    <property type="molecule type" value="Genomic_DNA"/>
</dbReference>
<dbReference type="Gene3D" id="3.30.420.10">
    <property type="entry name" value="Ribonuclease H-like superfamily/Ribonuclease H"/>
    <property type="match status" value="1"/>
</dbReference>
<evidence type="ECO:0000313" key="2">
    <source>
        <dbReference type="EMBL" id="UPZ17897.1"/>
    </source>
</evidence>
<dbReference type="InterPro" id="IPR001584">
    <property type="entry name" value="Integrase_cat-core"/>
</dbReference>
<reference evidence="2 3" key="1">
    <citation type="submission" date="2022-04" db="EMBL/GenBank/DDBJ databases">
        <authorList>
            <person name="Ra J.-S."/>
            <person name="Kim S.-B."/>
        </authorList>
    </citation>
    <scope>NUCLEOTIDE SEQUENCE [LARGE SCALE GENOMIC DNA]</scope>
    <source>
        <strain evidence="2 3">MMS21-Er5</strain>
    </source>
</reference>
<dbReference type="InterPro" id="IPR036397">
    <property type="entry name" value="RNaseH_sf"/>
</dbReference>
<evidence type="ECO:0000259" key="1">
    <source>
        <dbReference type="PROSITE" id="PS50994"/>
    </source>
</evidence>
<protein>
    <submittedName>
        <fullName evidence="2">Integrase core domain-containing protein</fullName>
    </submittedName>
</protein>
<dbReference type="InterPro" id="IPR012337">
    <property type="entry name" value="RNaseH-like_sf"/>
</dbReference>
<dbReference type="Proteomes" id="UP000829998">
    <property type="component" value="Chromosome"/>
</dbReference>
<keyword evidence="3" id="KW-1185">Reference proteome</keyword>
<organism evidence="2 3">
    <name type="scientific">Flavobacterium humidisoli</name>
    <dbReference type="NCBI Taxonomy" id="2937442"/>
    <lineage>
        <taxon>Bacteria</taxon>
        <taxon>Pseudomonadati</taxon>
        <taxon>Bacteroidota</taxon>
        <taxon>Flavobacteriia</taxon>
        <taxon>Flavobacteriales</taxon>
        <taxon>Flavobacteriaceae</taxon>
        <taxon>Flavobacterium</taxon>
    </lineage>
</organism>
<sequence>MELGIVHRYARPYGPLTNGKAERFWKTLDEYLLGDTDFDSQEESKEVLLQ</sequence>
<name>A0ABY4LYN7_9FLAO</name>
<dbReference type="RefSeq" id="WP_248729835.1">
    <property type="nucleotide sequence ID" value="NZ_CP096829.1"/>
</dbReference>
<feature type="domain" description="Integrase catalytic" evidence="1">
    <location>
        <begin position="1"/>
        <end position="50"/>
    </location>
</feature>
<dbReference type="PROSITE" id="PS50994">
    <property type="entry name" value="INTEGRASE"/>
    <property type="match status" value="1"/>
</dbReference>
<dbReference type="Pfam" id="PF13683">
    <property type="entry name" value="rve_3"/>
    <property type="match status" value="1"/>
</dbReference>